<dbReference type="EMBL" id="LAZR01045654">
    <property type="protein sequence ID" value="KKK98349.1"/>
    <property type="molecule type" value="Genomic_DNA"/>
</dbReference>
<dbReference type="AlphaFoldDB" id="A0A0F9C7K3"/>
<accession>A0A0F9C7K3</accession>
<evidence type="ECO:0000313" key="1">
    <source>
        <dbReference type="EMBL" id="KKK98349.1"/>
    </source>
</evidence>
<sequence>MFLCTLCGKNSKRGEIPLSILHEAHKLSKGWEIIREGFAALSHRHKPKWNDEFKRFTPWVGFKIS</sequence>
<name>A0A0F9C7K3_9ZZZZ</name>
<organism evidence="1">
    <name type="scientific">marine sediment metagenome</name>
    <dbReference type="NCBI Taxonomy" id="412755"/>
    <lineage>
        <taxon>unclassified sequences</taxon>
        <taxon>metagenomes</taxon>
        <taxon>ecological metagenomes</taxon>
    </lineage>
</organism>
<reference evidence="1" key="1">
    <citation type="journal article" date="2015" name="Nature">
        <title>Complex archaea that bridge the gap between prokaryotes and eukaryotes.</title>
        <authorList>
            <person name="Spang A."/>
            <person name="Saw J.H."/>
            <person name="Jorgensen S.L."/>
            <person name="Zaremba-Niedzwiedzka K."/>
            <person name="Martijn J."/>
            <person name="Lind A.E."/>
            <person name="van Eijk R."/>
            <person name="Schleper C."/>
            <person name="Guy L."/>
            <person name="Ettema T.J."/>
        </authorList>
    </citation>
    <scope>NUCLEOTIDE SEQUENCE</scope>
</reference>
<comment type="caution">
    <text evidence="1">The sequence shown here is derived from an EMBL/GenBank/DDBJ whole genome shotgun (WGS) entry which is preliminary data.</text>
</comment>
<gene>
    <name evidence="1" type="ORF">LCGC14_2643650</name>
</gene>
<proteinExistence type="predicted"/>
<protein>
    <submittedName>
        <fullName evidence="1">Uncharacterized protein</fullName>
    </submittedName>
</protein>